<dbReference type="EMBL" id="CP109114">
    <property type="protein sequence ID" value="WSC14461.1"/>
    <property type="molecule type" value="Genomic_DNA"/>
</dbReference>
<evidence type="ECO:0000256" key="1">
    <source>
        <dbReference type="SAM" id="Phobius"/>
    </source>
</evidence>
<gene>
    <name evidence="2" type="ORF">OIE64_17550</name>
</gene>
<keyword evidence="1" id="KW-0472">Membrane</keyword>
<feature type="transmembrane region" description="Helical" evidence="1">
    <location>
        <begin position="42"/>
        <end position="63"/>
    </location>
</feature>
<reference evidence="2 3" key="1">
    <citation type="submission" date="2022-10" db="EMBL/GenBank/DDBJ databases">
        <title>The complete genomes of actinobacterial strains from the NBC collection.</title>
        <authorList>
            <person name="Joergensen T.S."/>
            <person name="Alvarez Arevalo M."/>
            <person name="Sterndorff E.B."/>
            <person name="Faurdal D."/>
            <person name="Vuksanovic O."/>
            <person name="Mourched A.-S."/>
            <person name="Charusanti P."/>
            <person name="Shaw S."/>
            <person name="Blin K."/>
            <person name="Weber T."/>
        </authorList>
    </citation>
    <scope>NUCLEOTIDE SEQUENCE [LARGE SCALE GENOMIC DNA]</scope>
    <source>
        <strain evidence="2 3">NBC 01769</strain>
    </source>
</reference>
<accession>A0ABZ1G570</accession>
<dbReference type="Proteomes" id="UP001330827">
    <property type="component" value="Chromosome"/>
</dbReference>
<evidence type="ECO:0008006" key="4">
    <source>
        <dbReference type="Google" id="ProtNLM"/>
    </source>
</evidence>
<sequence>MKLYVAIPVVLLAFLIAASGIAAITRGWVLPTNRRTVHRPRLYGWGQLLAACALCSQQVFFWVPNAPGTRQWGSLSGSALLLTGLIVMMLSYRTGGNRQGSGTP</sequence>
<evidence type="ECO:0000313" key="3">
    <source>
        <dbReference type="Proteomes" id="UP001330827"/>
    </source>
</evidence>
<keyword evidence="3" id="KW-1185">Reference proteome</keyword>
<feature type="transmembrane region" description="Helical" evidence="1">
    <location>
        <begin position="75"/>
        <end position="92"/>
    </location>
</feature>
<name>A0ABZ1G570_9ACTN</name>
<organism evidence="2 3">
    <name type="scientific">Streptomyces brevispora</name>
    <dbReference type="NCBI Taxonomy" id="887462"/>
    <lineage>
        <taxon>Bacteria</taxon>
        <taxon>Bacillati</taxon>
        <taxon>Actinomycetota</taxon>
        <taxon>Actinomycetes</taxon>
        <taxon>Kitasatosporales</taxon>
        <taxon>Streptomycetaceae</taxon>
        <taxon>Streptomyces</taxon>
    </lineage>
</organism>
<keyword evidence="1" id="KW-0812">Transmembrane</keyword>
<dbReference type="RefSeq" id="WP_326592991.1">
    <property type="nucleotide sequence ID" value="NZ_CP109114.1"/>
</dbReference>
<proteinExistence type="predicted"/>
<protein>
    <recommendedName>
        <fullName evidence="4">Integral membrane protein</fullName>
    </recommendedName>
</protein>
<evidence type="ECO:0000313" key="2">
    <source>
        <dbReference type="EMBL" id="WSC14461.1"/>
    </source>
</evidence>
<feature type="transmembrane region" description="Helical" evidence="1">
    <location>
        <begin position="6"/>
        <end position="30"/>
    </location>
</feature>
<keyword evidence="1" id="KW-1133">Transmembrane helix</keyword>